<evidence type="ECO:0000313" key="2">
    <source>
        <dbReference type="EMBL" id="MVW76865.1"/>
    </source>
</evidence>
<keyword evidence="1" id="KW-0812">Transmembrane</keyword>
<name>A0A6I4KWS2_9PSED</name>
<keyword evidence="1" id="KW-1133">Transmembrane helix</keyword>
<dbReference type="SUPFAM" id="SSF56112">
    <property type="entry name" value="Protein kinase-like (PK-like)"/>
    <property type="match status" value="1"/>
</dbReference>
<dbReference type="Gene3D" id="1.10.510.10">
    <property type="entry name" value="Transferase(Phosphotransferase) domain 1"/>
    <property type="match status" value="1"/>
</dbReference>
<keyword evidence="3" id="KW-1185">Reference proteome</keyword>
<dbReference type="AlphaFoldDB" id="A0A6I4KWS2"/>
<organism evidence="2 3">
    <name type="scientific">Pseudomonas xionganensis</name>
    <dbReference type="NCBI Taxonomy" id="2654845"/>
    <lineage>
        <taxon>Bacteria</taxon>
        <taxon>Pseudomonadati</taxon>
        <taxon>Pseudomonadota</taxon>
        <taxon>Gammaproteobacteria</taxon>
        <taxon>Pseudomonadales</taxon>
        <taxon>Pseudomonadaceae</taxon>
        <taxon>Pseudomonas</taxon>
    </lineage>
</organism>
<dbReference type="EMBL" id="WKJZ01000003">
    <property type="protein sequence ID" value="MVW76865.1"/>
    <property type="molecule type" value="Genomic_DNA"/>
</dbReference>
<keyword evidence="2" id="KW-0418">Kinase</keyword>
<proteinExistence type="predicted"/>
<feature type="transmembrane region" description="Helical" evidence="1">
    <location>
        <begin position="508"/>
        <end position="532"/>
    </location>
</feature>
<sequence length="533" mass="57370">MSIERLDHPIANLLYAQGLDLPNQAARGRSIGLPAQAGQAPALLLALLWGRGCTDMVRILEQCLDNLLADLHCTPAAWTPAQAARQGLAVLNQQLYRQRRSGQQLGEVHAALLLVQAGEAQLLQAGAVGLLRYQGGSLENLAGRAGLQLGAQAELALLQHRLPLQHGQCLLLAPQALLDVADMQSVREACGALCEAGPQPLLAPLLRAPGAVALVLPGTLVADPVAAESARWPAVSEARPGLQLDGWTLLAACAYGPPGRLFHAEDEQGRRALLCLAARDADEAYWQREWAMRRSPVSSLARVMSSARPRRHAFSLLAAPPTGTRSLQDWAAAHGPLDAASLLALLEQLIVAVRALQRRGMQGLWLDPRNILVDEGGRLQLWVEHAALLPGVPRQPLPADAQPLAPELRAGRAVDGRADQFALAALAYWLFCGRWPEVALADAPAACNYLPLAHFSAQVPAGWDGVLARALAPRAEARFEALSEFQQALHKPWQHRLSTSRRSPRAQWGWRMGLVVVLGLQLLSALWLSLLLG</sequence>
<dbReference type="InterPro" id="IPR011009">
    <property type="entry name" value="Kinase-like_dom_sf"/>
</dbReference>
<gene>
    <name evidence="2" type="ORF">GJV18_16200</name>
</gene>
<keyword evidence="1" id="KW-0472">Membrane</keyword>
<accession>A0A6I4KWS2</accession>
<dbReference type="GO" id="GO:0016301">
    <property type="term" value="F:kinase activity"/>
    <property type="evidence" value="ECO:0007669"/>
    <property type="project" value="UniProtKB-KW"/>
</dbReference>
<dbReference type="Proteomes" id="UP000429555">
    <property type="component" value="Unassembled WGS sequence"/>
</dbReference>
<dbReference type="RefSeq" id="WP_160347502.1">
    <property type="nucleotide sequence ID" value="NZ_WKJZ01000003.1"/>
</dbReference>
<reference evidence="2 3" key="1">
    <citation type="submission" date="2019-11" db="EMBL/GenBank/DDBJ databases">
        <title>Pseudomonas flavidum sp. nov., isolated from Baiyang Lake.</title>
        <authorList>
            <person name="Zhao Y."/>
        </authorList>
    </citation>
    <scope>NUCLEOTIDE SEQUENCE [LARGE SCALE GENOMIC DNA]</scope>
    <source>
        <strain evidence="3">R-22-3 w-18</strain>
    </source>
</reference>
<keyword evidence="2" id="KW-0808">Transferase</keyword>
<comment type="caution">
    <text evidence="2">The sequence shown here is derived from an EMBL/GenBank/DDBJ whole genome shotgun (WGS) entry which is preliminary data.</text>
</comment>
<protein>
    <submittedName>
        <fullName evidence="2">Protein kinase</fullName>
    </submittedName>
</protein>
<evidence type="ECO:0000313" key="3">
    <source>
        <dbReference type="Proteomes" id="UP000429555"/>
    </source>
</evidence>
<evidence type="ECO:0000256" key="1">
    <source>
        <dbReference type="SAM" id="Phobius"/>
    </source>
</evidence>